<dbReference type="Proteomes" id="UP000237246">
    <property type="component" value="Unassembled WGS sequence"/>
</dbReference>
<evidence type="ECO:0000256" key="1">
    <source>
        <dbReference type="SAM" id="MobiDB-lite"/>
    </source>
</evidence>
<feature type="region of interest" description="Disordered" evidence="1">
    <location>
        <begin position="22"/>
        <end position="76"/>
    </location>
</feature>
<reference evidence="2 3" key="1">
    <citation type="submission" date="2018-01" db="EMBL/GenBank/DDBJ databases">
        <title>Comparison of the Chinese Bamboo Partridge and Red Junglefowl genome sequences highlights the importance of demography in genome evolution.</title>
        <authorList>
            <person name="Tiley G.P."/>
            <person name="Kimball R.T."/>
            <person name="Braun E.L."/>
            <person name="Burleigh J.G."/>
        </authorList>
    </citation>
    <scope>NUCLEOTIDE SEQUENCE [LARGE SCALE GENOMIC DNA]</scope>
    <source>
        <strain evidence="2">RTK389</strain>
        <tissue evidence="2">Blood</tissue>
    </source>
</reference>
<proteinExistence type="predicted"/>
<sequence length="110" mass="12019">MPLGISSDTALKFIHLSFLSSEKAPSETSAVVSEEAEIKDEKGTEDTQAAEEEEAEGAETAEAAEAAEAEEPSPLKVKEKKLANQFNFIERSSRTLDNPLRVRCCCIFLQ</sequence>
<comment type="caution">
    <text evidence="2">The sequence shown here is derived from an EMBL/GenBank/DDBJ whole genome shotgun (WGS) entry which is preliminary data.</text>
</comment>
<name>A0A2P4SJ81_BAMTH</name>
<organism evidence="2 3">
    <name type="scientific">Bambusicola thoracicus</name>
    <name type="common">Chinese bamboo-partridge</name>
    <name type="synonym">Perdix thoracica</name>
    <dbReference type="NCBI Taxonomy" id="9083"/>
    <lineage>
        <taxon>Eukaryota</taxon>
        <taxon>Metazoa</taxon>
        <taxon>Chordata</taxon>
        <taxon>Craniata</taxon>
        <taxon>Vertebrata</taxon>
        <taxon>Euteleostomi</taxon>
        <taxon>Archelosauria</taxon>
        <taxon>Archosauria</taxon>
        <taxon>Dinosauria</taxon>
        <taxon>Saurischia</taxon>
        <taxon>Theropoda</taxon>
        <taxon>Coelurosauria</taxon>
        <taxon>Aves</taxon>
        <taxon>Neognathae</taxon>
        <taxon>Galloanserae</taxon>
        <taxon>Galliformes</taxon>
        <taxon>Phasianidae</taxon>
        <taxon>Perdicinae</taxon>
        <taxon>Bambusicola</taxon>
    </lineage>
</organism>
<evidence type="ECO:0000313" key="2">
    <source>
        <dbReference type="EMBL" id="POI24171.1"/>
    </source>
</evidence>
<evidence type="ECO:0000313" key="3">
    <source>
        <dbReference type="Proteomes" id="UP000237246"/>
    </source>
</evidence>
<dbReference type="AlphaFoldDB" id="A0A2P4SJ81"/>
<keyword evidence="3" id="KW-1185">Reference proteome</keyword>
<protein>
    <submittedName>
        <fullName evidence="2">Uncharacterized protein</fullName>
    </submittedName>
</protein>
<dbReference type="EMBL" id="PPHD01043305">
    <property type="protein sequence ID" value="POI24171.1"/>
    <property type="molecule type" value="Genomic_DNA"/>
</dbReference>
<gene>
    <name evidence="2" type="ORF">CIB84_012081</name>
</gene>
<feature type="compositionally biased region" description="Acidic residues" evidence="1">
    <location>
        <begin position="48"/>
        <end position="59"/>
    </location>
</feature>
<accession>A0A2P4SJ81</accession>